<sequence>MSKLKTQFGTLLTLLLVFSNFNTLIAQDSKVVLAESKLKVLGTSNLHDWEIDAKAMSGKSVMTIDAGNLKAIKSLDFAVEVEQLKSGKSGMDNNTFKALNSKTYKTINYKLVSVTKITETSDGNFTVETQGDLTVSGVTKRINQTFSVKVIGKKAVFSGKTKIDMTVYGVKPPTALMGTIKTGKDVTVDFKVTYN</sequence>
<evidence type="ECO:0000313" key="3">
    <source>
        <dbReference type="EMBL" id="MCW1146660.1"/>
    </source>
</evidence>
<dbReference type="RefSeq" id="WP_264367620.1">
    <property type="nucleotide sequence ID" value="NZ_JAPCIO010000001.1"/>
</dbReference>
<evidence type="ECO:0000256" key="1">
    <source>
        <dbReference type="SAM" id="SignalP"/>
    </source>
</evidence>
<dbReference type="Gene3D" id="2.40.128.110">
    <property type="entry name" value="Lipid/polyisoprenoid-binding, YceI-like"/>
    <property type="match status" value="1"/>
</dbReference>
<dbReference type="SUPFAM" id="SSF101874">
    <property type="entry name" value="YceI-like"/>
    <property type="match status" value="1"/>
</dbReference>
<organism evidence="3 4">
    <name type="scientific">Flavobacterium lacisediminis</name>
    <dbReference type="NCBI Taxonomy" id="2989705"/>
    <lineage>
        <taxon>Bacteria</taxon>
        <taxon>Pseudomonadati</taxon>
        <taxon>Bacteroidota</taxon>
        <taxon>Flavobacteriia</taxon>
        <taxon>Flavobacteriales</taxon>
        <taxon>Flavobacteriaceae</taxon>
        <taxon>Flavobacterium</taxon>
    </lineage>
</organism>
<evidence type="ECO:0000313" key="4">
    <source>
        <dbReference type="Proteomes" id="UP001165677"/>
    </source>
</evidence>
<accession>A0ABT3EEW6</accession>
<comment type="caution">
    <text evidence="3">The sequence shown here is derived from an EMBL/GenBank/DDBJ whole genome shotgun (WGS) entry which is preliminary data.</text>
</comment>
<keyword evidence="4" id="KW-1185">Reference proteome</keyword>
<dbReference type="InterPro" id="IPR007372">
    <property type="entry name" value="Lipid/polyisoprenoid-bd_YceI"/>
</dbReference>
<evidence type="ECO:0000259" key="2">
    <source>
        <dbReference type="SMART" id="SM00867"/>
    </source>
</evidence>
<reference evidence="3" key="1">
    <citation type="submission" date="2022-10" db="EMBL/GenBank/DDBJ databases">
        <title>Flavobacterium sp. nov., a bacterium isolated from lake sediment.</title>
        <authorList>
            <person name="Qu J.-H."/>
        </authorList>
    </citation>
    <scope>NUCLEOTIDE SEQUENCE</scope>
    <source>
        <strain evidence="3">TH16-21</strain>
    </source>
</reference>
<gene>
    <name evidence="3" type="ORF">OJ995_00300</name>
</gene>
<feature type="signal peptide" evidence="1">
    <location>
        <begin position="1"/>
        <end position="26"/>
    </location>
</feature>
<dbReference type="Pfam" id="PF04264">
    <property type="entry name" value="YceI"/>
    <property type="match status" value="1"/>
</dbReference>
<dbReference type="Proteomes" id="UP001165677">
    <property type="component" value="Unassembled WGS sequence"/>
</dbReference>
<feature type="chain" id="PRO_5046468051" evidence="1">
    <location>
        <begin position="27"/>
        <end position="195"/>
    </location>
</feature>
<name>A0ABT3EEW6_9FLAO</name>
<dbReference type="InterPro" id="IPR036761">
    <property type="entry name" value="TTHA0802/YceI-like_sf"/>
</dbReference>
<dbReference type="EMBL" id="JAPCIO010000001">
    <property type="protein sequence ID" value="MCW1146660.1"/>
    <property type="molecule type" value="Genomic_DNA"/>
</dbReference>
<keyword evidence="1" id="KW-0732">Signal</keyword>
<proteinExistence type="predicted"/>
<dbReference type="SMART" id="SM00867">
    <property type="entry name" value="YceI"/>
    <property type="match status" value="1"/>
</dbReference>
<protein>
    <submittedName>
        <fullName evidence="3">YceI family protein</fullName>
    </submittedName>
</protein>
<feature type="domain" description="Lipid/polyisoprenoid-binding YceI-like" evidence="2">
    <location>
        <begin position="29"/>
        <end position="195"/>
    </location>
</feature>